<dbReference type="OrthoDB" id="277390at2"/>
<proteinExistence type="predicted"/>
<dbReference type="Pfam" id="PF07209">
    <property type="entry name" value="DUF1415"/>
    <property type="match status" value="1"/>
</dbReference>
<evidence type="ECO:0008006" key="3">
    <source>
        <dbReference type="Google" id="ProtNLM"/>
    </source>
</evidence>
<comment type="caution">
    <text evidence="1">The sequence shown here is derived from an EMBL/GenBank/DDBJ whole genome shotgun (WGS) entry which is preliminary data.</text>
</comment>
<accession>A0A091B6R8</accession>
<gene>
    <name evidence="1" type="ORF">P873_14330</name>
</gene>
<dbReference type="Proteomes" id="UP000029391">
    <property type="component" value="Unassembled WGS sequence"/>
</dbReference>
<keyword evidence="2" id="KW-1185">Reference proteome</keyword>
<sequence>MPRHPSSTPAPGDTDAHVVAATRVWLEKAVIGLNLCPFAKAVHVKRQIRYVVSHAGDVEALLADLLHELQLLAAADPGDIETTLLIHPEVLGDFLDYNDFLDLADAAVEELGLDGVLQVASFHPHYRFADSEGEDDIANFSNRSPYPTLHLLREDSVDRAVAAFPEAERIYEANIETLRRLGRAGWDALFKRAPPP</sequence>
<protein>
    <recommendedName>
        <fullName evidence="3">Peptidase</fullName>
    </recommendedName>
</protein>
<reference evidence="1 2" key="1">
    <citation type="submission" date="2013-09" db="EMBL/GenBank/DDBJ databases">
        <title>Genome sequencing of Arenimonas composti.</title>
        <authorList>
            <person name="Chen F."/>
            <person name="Wang G."/>
        </authorList>
    </citation>
    <scope>NUCLEOTIDE SEQUENCE [LARGE SCALE GENOMIC DNA]</scope>
    <source>
        <strain evidence="1 2">TR7-09</strain>
    </source>
</reference>
<name>A0A091B6R8_9GAMM</name>
<evidence type="ECO:0000313" key="2">
    <source>
        <dbReference type="Proteomes" id="UP000029391"/>
    </source>
</evidence>
<dbReference type="InterPro" id="IPR009858">
    <property type="entry name" value="DUF1415"/>
</dbReference>
<dbReference type="STRING" id="1121013.GCA_000426365_02020"/>
<dbReference type="RefSeq" id="WP_026817890.1">
    <property type="nucleotide sequence ID" value="NZ_AWXU01000055.1"/>
</dbReference>
<dbReference type="EMBL" id="AWXU01000055">
    <property type="protein sequence ID" value="KFN48343.1"/>
    <property type="molecule type" value="Genomic_DNA"/>
</dbReference>
<dbReference type="eggNOG" id="COG3310">
    <property type="taxonomic scope" value="Bacteria"/>
</dbReference>
<dbReference type="AlphaFoldDB" id="A0A091B6R8"/>
<organism evidence="1 2">
    <name type="scientific">Arenimonas composti TR7-09 = DSM 18010</name>
    <dbReference type="NCBI Taxonomy" id="1121013"/>
    <lineage>
        <taxon>Bacteria</taxon>
        <taxon>Pseudomonadati</taxon>
        <taxon>Pseudomonadota</taxon>
        <taxon>Gammaproteobacteria</taxon>
        <taxon>Lysobacterales</taxon>
        <taxon>Lysobacteraceae</taxon>
        <taxon>Arenimonas</taxon>
    </lineage>
</organism>
<evidence type="ECO:0000313" key="1">
    <source>
        <dbReference type="EMBL" id="KFN48343.1"/>
    </source>
</evidence>